<dbReference type="PROSITE" id="PS00101">
    <property type="entry name" value="HEXAPEP_TRANSFERASES"/>
    <property type="match status" value="1"/>
</dbReference>
<gene>
    <name evidence="4" type="ORF">I4641_04030</name>
</gene>
<evidence type="ECO:0000313" key="5">
    <source>
        <dbReference type="Proteomes" id="UP000729733"/>
    </source>
</evidence>
<dbReference type="AlphaFoldDB" id="A0A964BME3"/>
<evidence type="ECO:0000256" key="3">
    <source>
        <dbReference type="ARBA" id="ARBA00023315"/>
    </source>
</evidence>
<protein>
    <submittedName>
        <fullName evidence="4">Serine acetyltransferase</fullName>
    </submittedName>
</protein>
<sequence length="165" mass="17869">MKALKTVTKSNSTVEPDWSREKISRWWSPSEQLLKSIRSYQSWQQRKILGFAFSKINVLEHRFWSVVTAADIPINSHLGGGLLLIHPNGIIIHPEATIGVNCLIFQQVTIVGGVKIGSHVDIGAGAKIIRPVTIGDYAQIGANAVVVNDVPMGATVVGIPAKIVV</sequence>
<organism evidence="4 5">
    <name type="scientific">Waterburya agarophytonicola KI4</name>
    <dbReference type="NCBI Taxonomy" id="2874699"/>
    <lineage>
        <taxon>Bacteria</taxon>
        <taxon>Bacillati</taxon>
        <taxon>Cyanobacteriota</taxon>
        <taxon>Cyanophyceae</taxon>
        <taxon>Pleurocapsales</taxon>
        <taxon>Hyellaceae</taxon>
        <taxon>Waterburya</taxon>
        <taxon>Waterburya agarophytonicola</taxon>
    </lineage>
</organism>
<name>A0A964BME3_9CYAN</name>
<dbReference type="GO" id="GO:0016746">
    <property type="term" value="F:acyltransferase activity"/>
    <property type="evidence" value="ECO:0007669"/>
    <property type="project" value="UniProtKB-KW"/>
</dbReference>
<dbReference type="Gene3D" id="2.160.10.10">
    <property type="entry name" value="Hexapeptide repeat proteins"/>
    <property type="match status" value="1"/>
</dbReference>
<accession>A0A964BME3</accession>
<proteinExistence type="predicted"/>
<evidence type="ECO:0000256" key="2">
    <source>
        <dbReference type="ARBA" id="ARBA00022737"/>
    </source>
</evidence>
<dbReference type="PANTHER" id="PTHR42811">
    <property type="entry name" value="SERINE ACETYLTRANSFERASE"/>
    <property type="match status" value="1"/>
</dbReference>
<dbReference type="InterPro" id="IPR045304">
    <property type="entry name" value="LbH_SAT"/>
</dbReference>
<dbReference type="InterPro" id="IPR011004">
    <property type="entry name" value="Trimer_LpxA-like_sf"/>
</dbReference>
<dbReference type="RefSeq" id="WP_229639182.1">
    <property type="nucleotide sequence ID" value="NZ_JADWDC010000006.1"/>
</dbReference>
<evidence type="ECO:0000256" key="1">
    <source>
        <dbReference type="ARBA" id="ARBA00022679"/>
    </source>
</evidence>
<dbReference type="GO" id="GO:0031470">
    <property type="term" value="C:carboxysome"/>
    <property type="evidence" value="ECO:0007669"/>
    <property type="project" value="UniProtKB-ARBA"/>
</dbReference>
<keyword evidence="2" id="KW-0677">Repeat</keyword>
<dbReference type="SUPFAM" id="SSF51161">
    <property type="entry name" value="Trimeric LpxA-like enzymes"/>
    <property type="match status" value="1"/>
</dbReference>
<comment type="caution">
    <text evidence="4">The sequence shown here is derived from an EMBL/GenBank/DDBJ whole genome shotgun (WGS) entry which is preliminary data.</text>
</comment>
<dbReference type="EMBL" id="JADWDC010000006">
    <property type="protein sequence ID" value="MCC0176149.1"/>
    <property type="molecule type" value="Genomic_DNA"/>
</dbReference>
<dbReference type="CDD" id="cd03354">
    <property type="entry name" value="LbH_SAT"/>
    <property type="match status" value="1"/>
</dbReference>
<keyword evidence="3" id="KW-0012">Acyltransferase</keyword>
<dbReference type="GO" id="GO:0043886">
    <property type="term" value="F:structural constituent of carboxysome shell"/>
    <property type="evidence" value="ECO:0007669"/>
    <property type="project" value="UniProtKB-ARBA"/>
</dbReference>
<reference evidence="4" key="1">
    <citation type="journal article" date="2021" name="Antonie Van Leeuwenhoek">
        <title>Draft genome and description of Waterburya agarophytonicola gen. nov. sp. nov. (Pleurocapsales, Cyanobacteria): a seaweed symbiont.</title>
        <authorList>
            <person name="Bonthond G."/>
            <person name="Shalygin S."/>
            <person name="Bayer T."/>
            <person name="Weinberger F."/>
        </authorList>
    </citation>
    <scope>NUCLEOTIDE SEQUENCE</scope>
    <source>
        <strain evidence="4">KI4</strain>
    </source>
</reference>
<keyword evidence="5" id="KW-1185">Reference proteome</keyword>
<keyword evidence="1" id="KW-0808">Transferase</keyword>
<dbReference type="InterPro" id="IPR018357">
    <property type="entry name" value="Hexapep_transf_CS"/>
</dbReference>
<dbReference type="Proteomes" id="UP000729733">
    <property type="component" value="Unassembled WGS sequence"/>
</dbReference>
<evidence type="ECO:0000313" key="4">
    <source>
        <dbReference type="EMBL" id="MCC0176149.1"/>
    </source>
</evidence>